<accession>D3PD24</accession>
<evidence type="ECO:0000256" key="5">
    <source>
        <dbReference type="ARBA" id="ARBA00022741"/>
    </source>
</evidence>
<evidence type="ECO:0000259" key="9">
    <source>
        <dbReference type="SMART" id="SM00977"/>
    </source>
</evidence>
<dbReference type="PANTHER" id="PTHR43033">
    <property type="entry name" value="TRNA(ILE)-LYSIDINE SYNTHASE-RELATED"/>
    <property type="match status" value="1"/>
</dbReference>
<comment type="function">
    <text evidence="8">Ligates lysine onto the cytidine present at position 34 of the AUA codon-specific tRNA(Ile) that contains the anticodon CAU, in an ATP-dependent manner. Cytidine is converted to lysidine, thus changing the amino acid specificity of the tRNA from methionine to isoleucine.</text>
</comment>
<dbReference type="SUPFAM" id="SSF52402">
    <property type="entry name" value="Adenine nucleotide alpha hydrolases-like"/>
    <property type="match status" value="1"/>
</dbReference>
<keyword evidence="6 8" id="KW-0067">ATP-binding</keyword>
<name>D3PD24_DEFDS</name>
<evidence type="ECO:0000256" key="2">
    <source>
        <dbReference type="ARBA" id="ARBA00022490"/>
    </source>
</evidence>
<dbReference type="NCBIfam" id="TIGR02433">
    <property type="entry name" value="lysidine_TilS_C"/>
    <property type="match status" value="1"/>
</dbReference>
<dbReference type="KEGG" id="ddf:DEFDS_1027"/>
<evidence type="ECO:0000256" key="7">
    <source>
        <dbReference type="ARBA" id="ARBA00048539"/>
    </source>
</evidence>
<feature type="domain" description="Lysidine-tRNA(Ile) synthetase C-terminal" evidence="9">
    <location>
        <begin position="354"/>
        <end position="410"/>
    </location>
</feature>
<gene>
    <name evidence="8" type="primary">tilS</name>
    <name evidence="10" type="ordered locus">DEFDS_1027</name>
</gene>
<dbReference type="GO" id="GO:0006400">
    <property type="term" value="P:tRNA modification"/>
    <property type="evidence" value="ECO:0007669"/>
    <property type="project" value="UniProtKB-UniRule"/>
</dbReference>
<dbReference type="GO" id="GO:0005524">
    <property type="term" value="F:ATP binding"/>
    <property type="evidence" value="ECO:0007669"/>
    <property type="project" value="UniProtKB-UniRule"/>
</dbReference>
<proteinExistence type="inferred from homology"/>
<keyword evidence="4 8" id="KW-0819">tRNA processing</keyword>
<dbReference type="InterPro" id="IPR012094">
    <property type="entry name" value="tRNA_Ile_lys_synt"/>
</dbReference>
<dbReference type="Pfam" id="PF11734">
    <property type="entry name" value="TilS_C"/>
    <property type="match status" value="1"/>
</dbReference>
<keyword evidence="3 8" id="KW-0436">Ligase</keyword>
<dbReference type="SUPFAM" id="SSF56037">
    <property type="entry name" value="PheT/TilS domain"/>
    <property type="match status" value="1"/>
</dbReference>
<sequence>MMNTLYEKILFKECNAYKNKKLIVAFSGGKDSLSILHFLVKNKDLLSISDIIACHINHQIRPDSDDDEKFAKEFCDKLNVKIYTYKIDVFDYVKKYKVSIEEAARILRYKKLYDLLNDIKYDFIVTAHHKDDLIENFFIRVFRGTPIYNLSGFNINDDVIKRPLLNINRECIEEYIDYYQLPFVVDKSNFDEKYLRNWVRNKIVKEIKSYNKGFLNNIIRLIDESKELSDYLKRKCFVEVNELKEDFIYFSKDRLLKYDEYERKFILNDILRCYFKVEKKHISSILQSLYKNHSKRVILPENYIFEKSYTNCYLYKKHYLKDFEIIKKEEEKEIILPFINKKIVFSGIYKDMQLIVRNRRNGDRFKGKKLKDIFIDKKIDLIIRDTSVIIENNGEIIWVENISENEDIKIEKIEGGYYE</sequence>
<dbReference type="InterPro" id="IPR012795">
    <property type="entry name" value="tRNA_Ile_lys_synt_N"/>
</dbReference>
<evidence type="ECO:0000256" key="1">
    <source>
        <dbReference type="ARBA" id="ARBA00004496"/>
    </source>
</evidence>
<comment type="domain">
    <text evidence="8">The N-terminal region contains the highly conserved SGGXDS motif, predicted to be a P-loop motif involved in ATP binding.</text>
</comment>
<evidence type="ECO:0000256" key="6">
    <source>
        <dbReference type="ARBA" id="ARBA00022840"/>
    </source>
</evidence>
<dbReference type="AlphaFoldDB" id="D3PD24"/>
<dbReference type="HOGENOM" id="CLU_018869_0_1_0"/>
<evidence type="ECO:0000256" key="3">
    <source>
        <dbReference type="ARBA" id="ARBA00022598"/>
    </source>
</evidence>
<dbReference type="Gene3D" id="3.40.50.620">
    <property type="entry name" value="HUPs"/>
    <property type="match status" value="1"/>
</dbReference>
<dbReference type="Pfam" id="PF01171">
    <property type="entry name" value="ATP_bind_3"/>
    <property type="match status" value="1"/>
</dbReference>
<dbReference type="HAMAP" id="MF_01161">
    <property type="entry name" value="tRNA_Ile_lys_synt"/>
    <property type="match status" value="1"/>
</dbReference>
<keyword evidence="2 8" id="KW-0963">Cytoplasm</keyword>
<comment type="subcellular location">
    <subcellularLocation>
        <location evidence="1 8">Cytoplasm</location>
    </subcellularLocation>
</comment>
<dbReference type="EC" id="6.3.4.19" evidence="8"/>
<dbReference type="STRING" id="639282.DEFDS_1027"/>
<dbReference type="Proteomes" id="UP000001520">
    <property type="component" value="Chromosome"/>
</dbReference>
<evidence type="ECO:0000313" key="11">
    <source>
        <dbReference type="Proteomes" id="UP000001520"/>
    </source>
</evidence>
<evidence type="ECO:0000256" key="4">
    <source>
        <dbReference type="ARBA" id="ARBA00022694"/>
    </source>
</evidence>
<dbReference type="CDD" id="cd01992">
    <property type="entry name" value="TilS_N"/>
    <property type="match status" value="1"/>
</dbReference>
<keyword evidence="11" id="KW-1185">Reference proteome</keyword>
<dbReference type="EMBL" id="AP011529">
    <property type="protein sequence ID" value="BAI80497.1"/>
    <property type="molecule type" value="Genomic_DNA"/>
</dbReference>
<evidence type="ECO:0000313" key="10">
    <source>
        <dbReference type="EMBL" id="BAI80497.1"/>
    </source>
</evidence>
<reference evidence="10 11" key="1">
    <citation type="journal article" date="2010" name="DNA Res.">
        <title>Bacterial lifestyle in a deep-sea hydrothermal vent chimney revealed by the genome sequence of the thermophilic bacterium Deferribacter desulfuricans SSM1.</title>
        <authorList>
            <person name="Takaki Y."/>
            <person name="Shimamura S."/>
            <person name="Nakagawa S."/>
            <person name="Fukuhara Y."/>
            <person name="Horikawa H."/>
            <person name="Ankai A."/>
            <person name="Harada T."/>
            <person name="Hosoyama A."/>
            <person name="Oguchi A."/>
            <person name="Fukui S."/>
            <person name="Fujita N."/>
            <person name="Takami H."/>
            <person name="Takai K."/>
        </authorList>
    </citation>
    <scope>NUCLEOTIDE SEQUENCE [LARGE SCALE GENOMIC DNA]</scope>
    <source>
        <strain evidence="11">DSM 14783 / JCM 11476 / NBRC 101012 / SSM1</strain>
    </source>
</reference>
<dbReference type="NCBIfam" id="TIGR02432">
    <property type="entry name" value="lysidine_TilS_N"/>
    <property type="match status" value="1"/>
</dbReference>
<dbReference type="GO" id="GO:0032267">
    <property type="term" value="F:tRNA(Ile)-lysidine synthase activity"/>
    <property type="evidence" value="ECO:0007669"/>
    <property type="project" value="UniProtKB-EC"/>
</dbReference>
<protein>
    <recommendedName>
        <fullName evidence="8">tRNA(Ile)-lysidine synthase</fullName>
        <ecNumber evidence="8">6.3.4.19</ecNumber>
    </recommendedName>
    <alternativeName>
        <fullName evidence="8">tRNA(Ile)-2-lysyl-cytidine synthase</fullName>
    </alternativeName>
    <alternativeName>
        <fullName evidence="8">tRNA(Ile)-lysidine synthetase</fullName>
    </alternativeName>
</protein>
<feature type="binding site" evidence="8">
    <location>
        <begin position="27"/>
        <end position="32"/>
    </location>
    <ligand>
        <name>ATP</name>
        <dbReference type="ChEBI" id="CHEBI:30616"/>
    </ligand>
</feature>
<dbReference type="eggNOG" id="COG0037">
    <property type="taxonomic scope" value="Bacteria"/>
</dbReference>
<dbReference type="InterPro" id="IPR011063">
    <property type="entry name" value="TilS/TtcA_N"/>
</dbReference>
<keyword evidence="5 8" id="KW-0547">Nucleotide-binding</keyword>
<comment type="catalytic activity">
    <reaction evidence="7 8">
        <text>cytidine(34) in tRNA(Ile2) + L-lysine + ATP = lysidine(34) in tRNA(Ile2) + AMP + diphosphate + H(+)</text>
        <dbReference type="Rhea" id="RHEA:43744"/>
        <dbReference type="Rhea" id="RHEA-COMP:10625"/>
        <dbReference type="Rhea" id="RHEA-COMP:10670"/>
        <dbReference type="ChEBI" id="CHEBI:15378"/>
        <dbReference type="ChEBI" id="CHEBI:30616"/>
        <dbReference type="ChEBI" id="CHEBI:32551"/>
        <dbReference type="ChEBI" id="CHEBI:33019"/>
        <dbReference type="ChEBI" id="CHEBI:82748"/>
        <dbReference type="ChEBI" id="CHEBI:83665"/>
        <dbReference type="ChEBI" id="CHEBI:456215"/>
        <dbReference type="EC" id="6.3.4.19"/>
    </reaction>
</comment>
<dbReference type="InterPro" id="IPR014729">
    <property type="entry name" value="Rossmann-like_a/b/a_fold"/>
</dbReference>
<dbReference type="GO" id="GO:0005737">
    <property type="term" value="C:cytoplasm"/>
    <property type="evidence" value="ECO:0007669"/>
    <property type="project" value="UniProtKB-SubCell"/>
</dbReference>
<dbReference type="InterPro" id="IPR012796">
    <property type="entry name" value="Lysidine-tRNA-synth_C"/>
</dbReference>
<evidence type="ECO:0000256" key="8">
    <source>
        <dbReference type="HAMAP-Rule" id="MF_01161"/>
    </source>
</evidence>
<organism evidence="10 11">
    <name type="scientific">Deferribacter desulfuricans (strain DSM 14783 / JCM 11476 / NBRC 101012 / SSM1)</name>
    <dbReference type="NCBI Taxonomy" id="639282"/>
    <lineage>
        <taxon>Bacteria</taxon>
        <taxon>Pseudomonadati</taxon>
        <taxon>Deferribacterota</taxon>
        <taxon>Deferribacteres</taxon>
        <taxon>Deferribacterales</taxon>
        <taxon>Deferribacteraceae</taxon>
        <taxon>Deferribacter</taxon>
    </lineage>
</organism>
<dbReference type="SMART" id="SM00977">
    <property type="entry name" value="TilS_C"/>
    <property type="match status" value="1"/>
</dbReference>
<comment type="similarity">
    <text evidence="8">Belongs to the tRNA(Ile)-lysidine synthase family.</text>
</comment>
<dbReference type="PANTHER" id="PTHR43033:SF1">
    <property type="entry name" value="TRNA(ILE)-LYSIDINE SYNTHASE-RELATED"/>
    <property type="match status" value="1"/>
</dbReference>